<dbReference type="GO" id="GO:0000160">
    <property type="term" value="P:phosphorelay signal transduction system"/>
    <property type="evidence" value="ECO:0007669"/>
    <property type="project" value="UniProtKB-KW"/>
</dbReference>
<dbReference type="STRING" id="1484053.SAMN05444274_10975"/>
<dbReference type="PANTHER" id="PTHR45339:SF1">
    <property type="entry name" value="HYBRID SIGNAL TRANSDUCTION HISTIDINE KINASE J"/>
    <property type="match status" value="1"/>
</dbReference>
<feature type="domain" description="Response regulatory" evidence="4">
    <location>
        <begin position="2"/>
        <end position="122"/>
    </location>
</feature>
<keyword evidence="6" id="KW-1185">Reference proteome</keyword>
<organism evidence="5 6">
    <name type="scientific">Mariniphaga anaerophila</name>
    <dbReference type="NCBI Taxonomy" id="1484053"/>
    <lineage>
        <taxon>Bacteria</taxon>
        <taxon>Pseudomonadati</taxon>
        <taxon>Bacteroidota</taxon>
        <taxon>Bacteroidia</taxon>
        <taxon>Marinilabiliales</taxon>
        <taxon>Prolixibacteraceae</taxon>
        <taxon>Mariniphaga</taxon>
    </lineage>
</organism>
<dbReference type="Pfam" id="PF00072">
    <property type="entry name" value="Response_reg"/>
    <property type="match status" value="1"/>
</dbReference>
<reference evidence="6" key="1">
    <citation type="submission" date="2016-11" db="EMBL/GenBank/DDBJ databases">
        <authorList>
            <person name="Varghese N."/>
            <person name="Submissions S."/>
        </authorList>
    </citation>
    <scope>NUCLEOTIDE SEQUENCE [LARGE SCALE GENOMIC DNA]</scope>
    <source>
        <strain evidence="6">DSM 26910</strain>
    </source>
</reference>
<dbReference type="Gene3D" id="3.40.50.2300">
    <property type="match status" value="1"/>
</dbReference>
<dbReference type="SUPFAM" id="SSF52172">
    <property type="entry name" value="CheY-like"/>
    <property type="match status" value="1"/>
</dbReference>
<accession>A0A1M5EKR5</accession>
<sequence length="126" mass="14337">MKILLVEDNLLNQKVVCFHLRKFDYDVVGVTNWKDAMKEVADNRPDLILMDIMLPEKNGFEITADIREYEKSTGIKQGVPIVALTANTLDNDKDKCLQAGMNEYLPKPFSPDELYAVIEQFTTPGK</sequence>
<dbReference type="EMBL" id="FQUM01000009">
    <property type="protein sequence ID" value="SHF79787.1"/>
    <property type="molecule type" value="Genomic_DNA"/>
</dbReference>
<dbReference type="InterPro" id="IPR001789">
    <property type="entry name" value="Sig_transdc_resp-reg_receiver"/>
</dbReference>
<dbReference type="Proteomes" id="UP000184164">
    <property type="component" value="Unassembled WGS sequence"/>
</dbReference>
<protein>
    <submittedName>
        <fullName evidence="5">Response regulator receiver domain-containing protein</fullName>
    </submittedName>
</protein>
<proteinExistence type="predicted"/>
<evidence type="ECO:0000313" key="6">
    <source>
        <dbReference type="Proteomes" id="UP000184164"/>
    </source>
</evidence>
<dbReference type="InterPro" id="IPR011006">
    <property type="entry name" value="CheY-like_superfamily"/>
</dbReference>
<evidence type="ECO:0000313" key="5">
    <source>
        <dbReference type="EMBL" id="SHF79787.1"/>
    </source>
</evidence>
<dbReference type="AlphaFoldDB" id="A0A1M5EKR5"/>
<keyword evidence="1 3" id="KW-0597">Phosphoprotein</keyword>
<feature type="modified residue" description="4-aspartylphosphate" evidence="3">
    <location>
        <position position="51"/>
    </location>
</feature>
<dbReference type="SMART" id="SM00448">
    <property type="entry name" value="REC"/>
    <property type="match status" value="1"/>
</dbReference>
<evidence type="ECO:0000256" key="3">
    <source>
        <dbReference type="PROSITE-ProRule" id="PRU00169"/>
    </source>
</evidence>
<keyword evidence="2" id="KW-0902">Two-component regulatory system</keyword>
<evidence type="ECO:0000256" key="2">
    <source>
        <dbReference type="ARBA" id="ARBA00023012"/>
    </source>
</evidence>
<dbReference type="RefSeq" id="WP_073003044.1">
    <property type="nucleotide sequence ID" value="NZ_FQUM01000009.1"/>
</dbReference>
<evidence type="ECO:0000259" key="4">
    <source>
        <dbReference type="PROSITE" id="PS50110"/>
    </source>
</evidence>
<evidence type="ECO:0000256" key="1">
    <source>
        <dbReference type="ARBA" id="ARBA00022553"/>
    </source>
</evidence>
<dbReference type="PROSITE" id="PS50110">
    <property type="entry name" value="RESPONSE_REGULATORY"/>
    <property type="match status" value="1"/>
</dbReference>
<gene>
    <name evidence="5" type="ORF">SAMN05444274_10975</name>
</gene>
<dbReference type="CDD" id="cd17546">
    <property type="entry name" value="REC_hyHK_CKI1_RcsC-like"/>
    <property type="match status" value="1"/>
</dbReference>
<dbReference type="OrthoDB" id="9796457at2"/>
<name>A0A1M5EKR5_9BACT</name>
<dbReference type="PANTHER" id="PTHR45339">
    <property type="entry name" value="HYBRID SIGNAL TRANSDUCTION HISTIDINE KINASE J"/>
    <property type="match status" value="1"/>
</dbReference>